<dbReference type="GO" id="GO:0043709">
    <property type="term" value="P:cell adhesion involved in single-species biofilm formation"/>
    <property type="evidence" value="ECO:0007669"/>
    <property type="project" value="TreeGrafter"/>
</dbReference>
<dbReference type="InterPro" id="IPR050469">
    <property type="entry name" value="Diguanylate_Cyclase"/>
</dbReference>
<dbReference type="EC" id="2.7.7.65" evidence="2"/>
<comment type="caution">
    <text evidence="6">The sequence shown here is derived from an EMBL/GenBank/DDBJ whole genome shotgun (WGS) entry which is preliminary data.</text>
</comment>
<proteinExistence type="predicted"/>
<dbReference type="GO" id="GO:1902201">
    <property type="term" value="P:negative regulation of bacterial-type flagellum-dependent cell motility"/>
    <property type="evidence" value="ECO:0007669"/>
    <property type="project" value="TreeGrafter"/>
</dbReference>
<protein>
    <recommendedName>
        <fullName evidence="2">diguanylate cyclase</fullName>
        <ecNumber evidence="2">2.7.7.65</ecNumber>
    </recommendedName>
</protein>
<comment type="catalytic activity">
    <reaction evidence="3">
        <text>2 GTP = 3',3'-c-di-GMP + 2 diphosphate</text>
        <dbReference type="Rhea" id="RHEA:24898"/>
        <dbReference type="ChEBI" id="CHEBI:33019"/>
        <dbReference type="ChEBI" id="CHEBI:37565"/>
        <dbReference type="ChEBI" id="CHEBI:58805"/>
        <dbReference type="EC" id="2.7.7.65"/>
    </reaction>
</comment>
<evidence type="ECO:0000313" key="7">
    <source>
        <dbReference type="Proteomes" id="UP000281084"/>
    </source>
</evidence>
<comment type="cofactor">
    <cofactor evidence="1">
        <name>Mg(2+)</name>
        <dbReference type="ChEBI" id="CHEBI:18420"/>
    </cofactor>
</comment>
<dbReference type="SUPFAM" id="SSF55073">
    <property type="entry name" value="Nucleotide cyclase"/>
    <property type="match status" value="1"/>
</dbReference>
<evidence type="ECO:0000256" key="3">
    <source>
        <dbReference type="ARBA" id="ARBA00034247"/>
    </source>
</evidence>
<evidence type="ECO:0000256" key="1">
    <source>
        <dbReference type="ARBA" id="ARBA00001946"/>
    </source>
</evidence>
<dbReference type="FunFam" id="3.30.70.270:FF:000001">
    <property type="entry name" value="Diguanylate cyclase domain protein"/>
    <property type="match status" value="1"/>
</dbReference>
<organism evidence="6 7">
    <name type="scientific">Acinetobacter cumulans</name>
    <dbReference type="NCBI Taxonomy" id="2136182"/>
    <lineage>
        <taxon>Bacteria</taxon>
        <taxon>Pseudomonadati</taxon>
        <taxon>Pseudomonadota</taxon>
        <taxon>Gammaproteobacteria</taxon>
        <taxon>Moraxellales</taxon>
        <taxon>Moraxellaceae</taxon>
        <taxon>Acinetobacter</taxon>
    </lineage>
</organism>
<sequence length="395" mass="45481">MGTMLRIKNKISEYFKSLKFHLFETEDVFIYWPDFNKGILLLVFALLILLGHLGWYVVNYESANQIWFSQSYHDERIFTTWCQIFITAFVLLLALAFKQNAKFRHFMGWFIPLFFGLLLLYSAKSVGLYSPASMGGILNILLIGFVFYKPKVIYSIMLIVTLVFGAMCYFTAIGTLAYAPLFSDQLNQSDLYSNTFWLKSMLILYSPILITSALFFEILLRQWRNRDQKIEILSQIDGLTGVYNRRYLSEFVNKRHQKKFQKYSMILLDLDHFKKINDSYGHEAGDLVLRQVAHVLRHAVREQDKVGRFGGEEFSLVLADQDLSKALEIAERCRQAIEALEITLPDQSVLKVTASFGVAAAQAGMSMDEVTRLADQALYKSKENGRNQVQFSVLA</sequence>
<dbReference type="GO" id="GO:0005886">
    <property type="term" value="C:plasma membrane"/>
    <property type="evidence" value="ECO:0007669"/>
    <property type="project" value="TreeGrafter"/>
</dbReference>
<feature type="transmembrane region" description="Helical" evidence="4">
    <location>
        <begin position="106"/>
        <end position="123"/>
    </location>
</feature>
<feature type="transmembrane region" description="Helical" evidence="4">
    <location>
        <begin position="155"/>
        <end position="182"/>
    </location>
</feature>
<dbReference type="GO" id="GO:0052621">
    <property type="term" value="F:diguanylate cyclase activity"/>
    <property type="evidence" value="ECO:0007669"/>
    <property type="project" value="UniProtKB-EC"/>
</dbReference>
<reference evidence="6 7" key="1">
    <citation type="submission" date="2018-09" db="EMBL/GenBank/DDBJ databases">
        <title>The draft genome of Acinetobacter spp. strains.</title>
        <authorList>
            <person name="Qin J."/>
            <person name="Feng Y."/>
            <person name="Zong Z."/>
        </authorList>
    </citation>
    <scope>NUCLEOTIDE SEQUENCE [LARGE SCALE GENOMIC DNA]</scope>
    <source>
        <strain evidence="6 7">WCHAc060002</strain>
    </source>
</reference>
<gene>
    <name evidence="6" type="ORF">D7V64_09130</name>
</gene>
<dbReference type="EMBL" id="RAXZ01000009">
    <property type="protein sequence ID" value="RKG52729.1"/>
    <property type="molecule type" value="Genomic_DNA"/>
</dbReference>
<dbReference type="PROSITE" id="PS50887">
    <property type="entry name" value="GGDEF"/>
    <property type="match status" value="1"/>
</dbReference>
<feature type="transmembrane region" description="Helical" evidence="4">
    <location>
        <begin position="129"/>
        <end position="148"/>
    </location>
</feature>
<feature type="transmembrane region" description="Helical" evidence="4">
    <location>
        <begin position="39"/>
        <end position="58"/>
    </location>
</feature>
<dbReference type="PANTHER" id="PTHR45138">
    <property type="entry name" value="REGULATORY COMPONENTS OF SENSORY TRANSDUCTION SYSTEM"/>
    <property type="match status" value="1"/>
</dbReference>
<dbReference type="CDD" id="cd01949">
    <property type="entry name" value="GGDEF"/>
    <property type="match status" value="1"/>
</dbReference>
<dbReference type="SMART" id="SM00267">
    <property type="entry name" value="GGDEF"/>
    <property type="match status" value="1"/>
</dbReference>
<feature type="domain" description="GGDEF" evidence="5">
    <location>
        <begin position="261"/>
        <end position="394"/>
    </location>
</feature>
<keyword evidence="4" id="KW-0812">Transmembrane</keyword>
<dbReference type="Proteomes" id="UP000281084">
    <property type="component" value="Unassembled WGS sequence"/>
</dbReference>
<dbReference type="Gene3D" id="3.30.70.270">
    <property type="match status" value="1"/>
</dbReference>
<dbReference type="NCBIfam" id="TIGR00254">
    <property type="entry name" value="GGDEF"/>
    <property type="match status" value="1"/>
</dbReference>
<evidence type="ECO:0000256" key="4">
    <source>
        <dbReference type="SAM" id="Phobius"/>
    </source>
</evidence>
<evidence type="ECO:0000256" key="2">
    <source>
        <dbReference type="ARBA" id="ARBA00012528"/>
    </source>
</evidence>
<dbReference type="InterPro" id="IPR043128">
    <property type="entry name" value="Rev_trsase/Diguanyl_cyclase"/>
</dbReference>
<feature type="transmembrane region" description="Helical" evidence="4">
    <location>
        <begin position="202"/>
        <end position="220"/>
    </location>
</feature>
<dbReference type="Pfam" id="PF00990">
    <property type="entry name" value="GGDEF"/>
    <property type="match status" value="1"/>
</dbReference>
<dbReference type="InterPro" id="IPR000160">
    <property type="entry name" value="GGDEF_dom"/>
</dbReference>
<dbReference type="PANTHER" id="PTHR45138:SF9">
    <property type="entry name" value="DIGUANYLATE CYCLASE DGCM-RELATED"/>
    <property type="match status" value="1"/>
</dbReference>
<dbReference type="InterPro" id="IPR029787">
    <property type="entry name" value="Nucleotide_cyclase"/>
</dbReference>
<keyword evidence="4" id="KW-1133">Transmembrane helix</keyword>
<evidence type="ECO:0000313" key="6">
    <source>
        <dbReference type="EMBL" id="RKG52729.1"/>
    </source>
</evidence>
<keyword evidence="4" id="KW-0472">Membrane</keyword>
<name>A0A3A8G2H1_9GAMM</name>
<evidence type="ECO:0000259" key="5">
    <source>
        <dbReference type="PROSITE" id="PS50887"/>
    </source>
</evidence>
<accession>A0A3A8G2H1</accession>
<feature type="transmembrane region" description="Helical" evidence="4">
    <location>
        <begin position="78"/>
        <end position="97"/>
    </location>
</feature>
<dbReference type="AlphaFoldDB" id="A0A3A8G2H1"/>